<feature type="domain" description="Protein kinase" evidence="4">
    <location>
        <begin position="81"/>
        <end position="422"/>
    </location>
</feature>
<feature type="transmembrane region" description="Helical" evidence="3">
    <location>
        <begin position="509"/>
        <end position="530"/>
    </location>
</feature>
<dbReference type="Proteomes" id="UP000051236">
    <property type="component" value="Unassembled WGS sequence"/>
</dbReference>
<feature type="region of interest" description="Disordered" evidence="2">
    <location>
        <begin position="1"/>
        <end position="20"/>
    </location>
</feature>
<dbReference type="InterPro" id="IPR000719">
    <property type="entry name" value="Prot_kinase_dom"/>
</dbReference>
<dbReference type="EMBL" id="AZGA01000057">
    <property type="protein sequence ID" value="KRM33193.1"/>
    <property type="molecule type" value="Genomic_DNA"/>
</dbReference>
<comment type="caution">
    <text evidence="5">The sequence shown here is derived from an EMBL/GenBank/DDBJ whole genome shotgun (WGS) entry which is preliminary data.</text>
</comment>
<evidence type="ECO:0000256" key="2">
    <source>
        <dbReference type="SAM" id="MobiDB-lite"/>
    </source>
</evidence>
<dbReference type="SUPFAM" id="SSF56112">
    <property type="entry name" value="Protein kinase-like (PK-like)"/>
    <property type="match status" value="1"/>
</dbReference>
<dbReference type="OrthoDB" id="9795390at2"/>
<dbReference type="Gene3D" id="1.10.510.10">
    <property type="entry name" value="Transferase(Phosphotransferase) domain 1"/>
    <property type="match status" value="1"/>
</dbReference>
<dbReference type="Pfam" id="PF03109">
    <property type="entry name" value="ABC1"/>
    <property type="match status" value="1"/>
</dbReference>
<organism evidence="5 6">
    <name type="scientific">Agrilactobacillus composti DSM 18527 = JCM 14202</name>
    <dbReference type="NCBI Taxonomy" id="1423734"/>
    <lineage>
        <taxon>Bacteria</taxon>
        <taxon>Bacillati</taxon>
        <taxon>Bacillota</taxon>
        <taxon>Bacilli</taxon>
        <taxon>Lactobacillales</taxon>
        <taxon>Lactobacillaceae</taxon>
        <taxon>Agrilactobacillus</taxon>
    </lineage>
</organism>
<keyword evidence="5" id="KW-0808">Transferase</keyword>
<keyword evidence="5" id="KW-0418">Kinase</keyword>
<dbReference type="InterPro" id="IPR050154">
    <property type="entry name" value="UbiB_kinase"/>
</dbReference>
<proteinExistence type="inferred from homology"/>
<evidence type="ECO:0000313" key="6">
    <source>
        <dbReference type="Proteomes" id="UP000051236"/>
    </source>
</evidence>
<dbReference type="PANTHER" id="PTHR10566:SF113">
    <property type="entry name" value="PROTEIN ACTIVITY OF BC1 COMPLEX KINASE 7, CHLOROPLASTIC"/>
    <property type="match status" value="1"/>
</dbReference>
<keyword evidence="6" id="KW-1185">Reference proteome</keyword>
<dbReference type="CDD" id="cd05121">
    <property type="entry name" value="ABC1_ADCK3-like"/>
    <property type="match status" value="1"/>
</dbReference>
<name>X0PCV2_9LACO</name>
<feature type="transmembrane region" description="Helical" evidence="3">
    <location>
        <begin position="542"/>
        <end position="566"/>
    </location>
</feature>
<comment type="similarity">
    <text evidence="1">Belongs to the protein kinase superfamily. ADCK protein kinase family.</text>
</comment>
<dbReference type="InterPro" id="IPR004147">
    <property type="entry name" value="ABC1_dom"/>
</dbReference>
<keyword evidence="3" id="KW-1133">Transmembrane helix</keyword>
<evidence type="ECO:0000256" key="3">
    <source>
        <dbReference type="SAM" id="Phobius"/>
    </source>
</evidence>
<keyword evidence="3" id="KW-0472">Membrane</keyword>
<protein>
    <submittedName>
        <fullName evidence="5">Protein kinase, abc1 family</fullName>
    </submittedName>
</protein>
<evidence type="ECO:0000313" key="5">
    <source>
        <dbReference type="EMBL" id="KRM33193.1"/>
    </source>
</evidence>
<sequence>MAEETKTQAKPKKKRGRNAKRVREIVKVLRQYDVLKALSTQTHPENVRKALEALGPTFIKIGQMLSTRPDIVSPAFIAELSKLQDDVGTDSFATVQQTIQTEFGQPVTELFQDFADKPIASASMGQVHLAHMQNGVKVAVKIQHPGIAAVIHTDLRILDRLVRVVKWLPTAQVVDPKEIFAQFKVALEKELDSKLEAENNARFYKLNNKQDIFEVPQVYLDYCSSKVVTTEYKVGRSMGSYLKAIAGQPITDKRRNIAKALVNNFMKQVFDDGFFHADPHPGNILLRDNEPDFGEFGAAERPQLFNKTSRLPNYRLIYLDFGMVGTLDQGLIDNLAAVVMAINSRDAYKIGNGLLNICKVVGPLDKNKFFEELSAFLEPYYNSGLGTIDLENMTLQIVELCRRNYLQMNPDVTLLMKAFGTLEGVVLQLDPDISMLEVARPFTRHYIMKTVNVRNEIEDQLLAAYQLSKDVPLVASRLKTSLDLLERGRLKLGIELKNRDQVLDRIEAMVNRIVIGLILAALIVGSSMLVQNQAQQTWIARLGILGYIVAAIFILGFLVGGLWTHWQRWRKRRQK</sequence>
<dbReference type="STRING" id="1423734.FC83_GL003276"/>
<evidence type="ECO:0000259" key="4">
    <source>
        <dbReference type="PROSITE" id="PS50011"/>
    </source>
</evidence>
<dbReference type="PATRIC" id="fig|1423734.3.peg.3328"/>
<dbReference type="PANTHER" id="PTHR10566">
    <property type="entry name" value="CHAPERONE-ACTIVITY OF BC1 COMPLEX CABC1 -RELATED"/>
    <property type="match status" value="1"/>
</dbReference>
<gene>
    <name evidence="5" type="ORF">FC83_GL003276</name>
</gene>
<dbReference type="RefSeq" id="WP_035450786.1">
    <property type="nucleotide sequence ID" value="NZ_AZGA01000057.1"/>
</dbReference>
<reference evidence="5 6" key="1">
    <citation type="journal article" date="2015" name="Genome Announc.">
        <title>Expanding the biotechnology potential of lactobacilli through comparative genomics of 213 strains and associated genera.</title>
        <authorList>
            <person name="Sun Z."/>
            <person name="Harris H.M."/>
            <person name="McCann A."/>
            <person name="Guo C."/>
            <person name="Argimon S."/>
            <person name="Zhang W."/>
            <person name="Yang X."/>
            <person name="Jeffery I.B."/>
            <person name="Cooney J.C."/>
            <person name="Kagawa T.F."/>
            <person name="Liu W."/>
            <person name="Song Y."/>
            <person name="Salvetti E."/>
            <person name="Wrobel A."/>
            <person name="Rasinkangas P."/>
            <person name="Parkhill J."/>
            <person name="Rea M.C."/>
            <person name="O'Sullivan O."/>
            <person name="Ritari J."/>
            <person name="Douillard F.P."/>
            <person name="Paul Ross R."/>
            <person name="Yang R."/>
            <person name="Briner A.E."/>
            <person name="Felis G.E."/>
            <person name="de Vos W.M."/>
            <person name="Barrangou R."/>
            <person name="Klaenhammer T.R."/>
            <person name="Caufield P.W."/>
            <person name="Cui Y."/>
            <person name="Zhang H."/>
            <person name="O'Toole P.W."/>
        </authorList>
    </citation>
    <scope>NUCLEOTIDE SEQUENCE [LARGE SCALE GENOMIC DNA]</scope>
    <source>
        <strain evidence="5 6">DSM 18527</strain>
    </source>
</reference>
<dbReference type="GO" id="GO:0004672">
    <property type="term" value="F:protein kinase activity"/>
    <property type="evidence" value="ECO:0007669"/>
    <property type="project" value="InterPro"/>
</dbReference>
<dbReference type="eggNOG" id="COG0661">
    <property type="taxonomic scope" value="Bacteria"/>
</dbReference>
<dbReference type="AlphaFoldDB" id="X0PCV2"/>
<dbReference type="InterPro" id="IPR011009">
    <property type="entry name" value="Kinase-like_dom_sf"/>
</dbReference>
<dbReference type="GO" id="GO:0005524">
    <property type="term" value="F:ATP binding"/>
    <property type="evidence" value="ECO:0007669"/>
    <property type="project" value="InterPro"/>
</dbReference>
<accession>X0PCV2</accession>
<keyword evidence="3" id="KW-0812">Transmembrane</keyword>
<feature type="compositionally biased region" description="Basic residues" evidence="2">
    <location>
        <begin position="9"/>
        <end position="20"/>
    </location>
</feature>
<dbReference type="PROSITE" id="PS50011">
    <property type="entry name" value="PROTEIN_KINASE_DOM"/>
    <property type="match status" value="1"/>
</dbReference>
<evidence type="ECO:0000256" key="1">
    <source>
        <dbReference type="ARBA" id="ARBA00009670"/>
    </source>
</evidence>